<proteinExistence type="predicted"/>
<dbReference type="RefSeq" id="WP_317946148.1">
    <property type="nucleotide sequence ID" value="NZ_JAUBDI010000022.1"/>
</dbReference>
<evidence type="ECO:0000313" key="2">
    <source>
        <dbReference type="Proteomes" id="UP001282284"/>
    </source>
</evidence>
<reference evidence="1 2" key="1">
    <citation type="submission" date="2023-06" db="EMBL/GenBank/DDBJ databases">
        <title>Sporosarcina sp. nov., isolated from Korean traditional fermented seafood 'Jeotgal'.</title>
        <authorList>
            <person name="Yang A.I."/>
            <person name="Shin N.-R."/>
        </authorList>
    </citation>
    <scope>NUCLEOTIDE SEQUENCE [LARGE SCALE GENOMIC DNA]</scope>
    <source>
        <strain evidence="1 2">KCTC13119</strain>
    </source>
</reference>
<organism evidence="1 2">
    <name type="scientific">Sporosarcina saromensis</name>
    <dbReference type="NCBI Taxonomy" id="359365"/>
    <lineage>
        <taxon>Bacteria</taxon>
        <taxon>Bacillati</taxon>
        <taxon>Bacillota</taxon>
        <taxon>Bacilli</taxon>
        <taxon>Bacillales</taxon>
        <taxon>Caryophanaceae</taxon>
        <taxon>Sporosarcina</taxon>
    </lineage>
</organism>
<sequence length="70" mass="7409">MAKTLQLNFTTAAGKQASLTVDEPKEGLTATEVELAMEQIISAGAFEVDGSPFAAVKSARIIERNVTELV</sequence>
<dbReference type="InterPro" id="IPR021321">
    <property type="entry name" value="DUF2922"/>
</dbReference>
<dbReference type="Pfam" id="PF11148">
    <property type="entry name" value="DUF2922"/>
    <property type="match status" value="1"/>
</dbReference>
<comment type="caution">
    <text evidence="1">The sequence shown here is derived from an EMBL/GenBank/DDBJ whole genome shotgun (WGS) entry which is preliminary data.</text>
</comment>
<gene>
    <name evidence="1" type="ORF">QT711_16635</name>
</gene>
<accession>A0ABU4GCX0</accession>
<dbReference type="Proteomes" id="UP001282284">
    <property type="component" value="Unassembled WGS sequence"/>
</dbReference>
<keyword evidence="2" id="KW-1185">Reference proteome</keyword>
<name>A0ABU4GCX0_9BACL</name>
<protein>
    <submittedName>
        <fullName evidence="1">DUF2922 domain-containing protein</fullName>
    </submittedName>
</protein>
<evidence type="ECO:0000313" key="1">
    <source>
        <dbReference type="EMBL" id="MDW0114825.1"/>
    </source>
</evidence>
<dbReference type="EMBL" id="JAUBDI010000022">
    <property type="protein sequence ID" value="MDW0114825.1"/>
    <property type="molecule type" value="Genomic_DNA"/>
</dbReference>